<evidence type="ECO:0000313" key="5">
    <source>
        <dbReference type="Proteomes" id="UP000501991"/>
    </source>
</evidence>
<dbReference type="PANTHER" id="PTHR43855:SF1">
    <property type="entry name" value="THIOSULFATE SULFURTRANSFERASE"/>
    <property type="match status" value="1"/>
</dbReference>
<dbReference type="PANTHER" id="PTHR43855">
    <property type="entry name" value="THIOSULFATE SULFURTRANSFERASE"/>
    <property type="match status" value="1"/>
</dbReference>
<feature type="chain" id="PRO_5025637295" evidence="2">
    <location>
        <begin position="22"/>
        <end position="321"/>
    </location>
</feature>
<sequence>MRIKTIVMSAAGLLLAGQVLAVDLPGPVVDTAWLAAHLKEVQVVSVQSDPSLFTAKPYWEKDAKSGKAMLIEAAGHVPGARLVNAKTIRVARTIGAHTVKYMVPEGAEFEAMMRQAGLTADRPIVLVPLGQQTADMDDAARLYWQLKYYGDDRVAILNGGMAAWIHAGGELSTAAAPAQTGDWTAAAPRADLVATSDEVAAGKAQVVDARSLPQYHGLSKRDYVFDYGHIPGAHALPPDVQVMSAGGTATFLPAASYRTILKASGIDPDAPAITYCNSGHLAAGAWFVMSQIVGNPAVKLYDGSLHEWTLEKRPMEGIAQR</sequence>
<reference evidence="4 5" key="1">
    <citation type="submission" date="2020-02" db="EMBL/GenBank/DDBJ databases">
        <title>Nitrogenibacter mangrovi gen. nov., sp. nov. isolated from mangrove sediment, a denitrifying betaproteobacterium.</title>
        <authorList>
            <person name="Liao H."/>
            <person name="Tian Y."/>
        </authorList>
    </citation>
    <scope>NUCLEOTIDE SEQUENCE [LARGE SCALE GENOMIC DNA]</scope>
    <source>
        <strain evidence="4 5">M9-3-2</strain>
    </source>
</reference>
<evidence type="ECO:0000256" key="2">
    <source>
        <dbReference type="SAM" id="SignalP"/>
    </source>
</evidence>
<dbReference type="PROSITE" id="PS50206">
    <property type="entry name" value="RHODANESE_3"/>
    <property type="match status" value="2"/>
</dbReference>
<dbReference type="Proteomes" id="UP000501991">
    <property type="component" value="Chromosome"/>
</dbReference>
<evidence type="ECO:0000259" key="3">
    <source>
        <dbReference type="PROSITE" id="PS50206"/>
    </source>
</evidence>
<dbReference type="Pfam" id="PF00581">
    <property type="entry name" value="Rhodanese"/>
    <property type="match status" value="2"/>
</dbReference>
<keyword evidence="2" id="KW-0732">Signal</keyword>
<dbReference type="InterPro" id="IPR036873">
    <property type="entry name" value="Rhodanese-like_dom_sf"/>
</dbReference>
<proteinExistence type="predicted"/>
<dbReference type="CDD" id="cd01448">
    <property type="entry name" value="TST_Repeat_1"/>
    <property type="match status" value="1"/>
</dbReference>
<dbReference type="KEGG" id="azq:G3580_19035"/>
<evidence type="ECO:0000313" key="4">
    <source>
        <dbReference type="EMBL" id="QID19528.1"/>
    </source>
</evidence>
<protein>
    <submittedName>
        <fullName evidence="4">Sulfurtransferase</fullName>
    </submittedName>
</protein>
<organism evidence="4 5">
    <name type="scientific">Nitrogeniibacter mangrovi</name>
    <dbReference type="NCBI Taxonomy" id="2016596"/>
    <lineage>
        <taxon>Bacteria</taxon>
        <taxon>Pseudomonadati</taxon>
        <taxon>Pseudomonadota</taxon>
        <taxon>Betaproteobacteria</taxon>
        <taxon>Rhodocyclales</taxon>
        <taxon>Zoogloeaceae</taxon>
        <taxon>Nitrogeniibacter</taxon>
    </lineage>
</organism>
<name>A0A6C1BA13_9RHOO</name>
<feature type="domain" description="Rhodanese" evidence="3">
    <location>
        <begin position="200"/>
        <end position="317"/>
    </location>
</feature>
<accession>A0A6C1BA13</accession>
<dbReference type="Gene3D" id="3.40.250.10">
    <property type="entry name" value="Rhodanese-like domain"/>
    <property type="match status" value="2"/>
</dbReference>
<dbReference type="SUPFAM" id="SSF52821">
    <property type="entry name" value="Rhodanese/Cell cycle control phosphatase"/>
    <property type="match status" value="2"/>
</dbReference>
<keyword evidence="1" id="KW-0677">Repeat</keyword>
<feature type="domain" description="Rhodanese" evidence="3">
    <location>
        <begin position="73"/>
        <end position="173"/>
    </location>
</feature>
<keyword evidence="5" id="KW-1185">Reference proteome</keyword>
<dbReference type="AlphaFoldDB" id="A0A6C1BA13"/>
<feature type="signal peptide" evidence="2">
    <location>
        <begin position="1"/>
        <end position="21"/>
    </location>
</feature>
<dbReference type="InterPro" id="IPR001763">
    <property type="entry name" value="Rhodanese-like_dom"/>
</dbReference>
<dbReference type="SMART" id="SM00450">
    <property type="entry name" value="RHOD"/>
    <property type="match status" value="2"/>
</dbReference>
<dbReference type="GO" id="GO:0016740">
    <property type="term" value="F:transferase activity"/>
    <property type="evidence" value="ECO:0007669"/>
    <property type="project" value="UniProtKB-KW"/>
</dbReference>
<dbReference type="RefSeq" id="WP_173768224.1">
    <property type="nucleotide sequence ID" value="NZ_CP048836.1"/>
</dbReference>
<dbReference type="InterPro" id="IPR051126">
    <property type="entry name" value="Thiosulfate_sulfurtransferase"/>
</dbReference>
<keyword evidence="4" id="KW-0808">Transferase</keyword>
<gene>
    <name evidence="4" type="ORF">G3580_19035</name>
</gene>
<dbReference type="EMBL" id="CP048836">
    <property type="protein sequence ID" value="QID19528.1"/>
    <property type="molecule type" value="Genomic_DNA"/>
</dbReference>
<evidence type="ECO:0000256" key="1">
    <source>
        <dbReference type="ARBA" id="ARBA00022737"/>
    </source>
</evidence>